<evidence type="ECO:0000313" key="11">
    <source>
        <dbReference type="EMBL" id="KIW23076.1"/>
    </source>
</evidence>
<evidence type="ECO:0000313" key="12">
    <source>
        <dbReference type="Proteomes" id="UP000054466"/>
    </source>
</evidence>
<evidence type="ECO:0000256" key="7">
    <source>
        <dbReference type="ARBA" id="ARBA00023163"/>
    </source>
</evidence>
<dbReference type="Gene3D" id="3.30.160.60">
    <property type="entry name" value="Classic Zinc Finger"/>
    <property type="match status" value="1"/>
</dbReference>
<dbReference type="OrthoDB" id="6105938at2759"/>
<dbReference type="Proteomes" id="UP000054466">
    <property type="component" value="Unassembled WGS sequence"/>
</dbReference>
<evidence type="ECO:0000259" key="10">
    <source>
        <dbReference type="PROSITE" id="PS50157"/>
    </source>
</evidence>
<protein>
    <recommendedName>
        <fullName evidence="10">C2H2-type domain-containing protein</fullName>
    </recommendedName>
</protein>
<dbReference type="Pfam" id="PF00096">
    <property type="entry name" value="zf-C2H2"/>
    <property type="match status" value="1"/>
</dbReference>
<evidence type="ECO:0000256" key="6">
    <source>
        <dbReference type="ARBA" id="ARBA00023015"/>
    </source>
</evidence>
<dbReference type="AlphaFoldDB" id="A0A0D1Z669"/>
<proteinExistence type="predicted"/>
<dbReference type="PANTHER" id="PTHR47772:SF13">
    <property type="entry name" value="GASTRULA ZINC FINGER PROTEIN XLCGF49.1-LIKE-RELATED"/>
    <property type="match status" value="1"/>
</dbReference>
<dbReference type="STRING" id="569365.A0A0D1Z669"/>
<evidence type="ECO:0000256" key="1">
    <source>
        <dbReference type="ARBA" id="ARBA00004123"/>
    </source>
</evidence>
<dbReference type="VEuPathDB" id="FungiDB:PV07_11305"/>
<keyword evidence="4 9" id="KW-0863">Zinc-finger</keyword>
<dbReference type="InterPro" id="IPR036236">
    <property type="entry name" value="Znf_C2H2_sf"/>
</dbReference>
<dbReference type="SUPFAM" id="SSF57667">
    <property type="entry name" value="beta-beta-alpha zinc fingers"/>
    <property type="match status" value="1"/>
</dbReference>
<dbReference type="PANTHER" id="PTHR47772">
    <property type="entry name" value="ZINC FINGER PROTEIN 200"/>
    <property type="match status" value="1"/>
</dbReference>
<evidence type="ECO:0000256" key="2">
    <source>
        <dbReference type="ARBA" id="ARBA00022723"/>
    </source>
</evidence>
<name>A0A0D1Z669_9EURO</name>
<accession>A0A0D1Z669</accession>
<dbReference type="PROSITE" id="PS50157">
    <property type="entry name" value="ZINC_FINGER_C2H2_2"/>
    <property type="match status" value="1"/>
</dbReference>
<keyword evidence="7" id="KW-0804">Transcription</keyword>
<keyword evidence="6" id="KW-0805">Transcription regulation</keyword>
<organism evidence="11 12">
    <name type="scientific">Cladophialophora immunda</name>
    <dbReference type="NCBI Taxonomy" id="569365"/>
    <lineage>
        <taxon>Eukaryota</taxon>
        <taxon>Fungi</taxon>
        <taxon>Dikarya</taxon>
        <taxon>Ascomycota</taxon>
        <taxon>Pezizomycotina</taxon>
        <taxon>Eurotiomycetes</taxon>
        <taxon>Chaetothyriomycetidae</taxon>
        <taxon>Chaetothyriales</taxon>
        <taxon>Herpotrichiellaceae</taxon>
        <taxon>Cladophialophora</taxon>
    </lineage>
</organism>
<evidence type="ECO:0000256" key="9">
    <source>
        <dbReference type="PROSITE-ProRule" id="PRU00042"/>
    </source>
</evidence>
<dbReference type="GeneID" id="27350499"/>
<sequence>MVRENQLQILNEGATCVCIPCDRQFVFINGLLNHCRNAEVHQGEWCERCQWLFVSPAARQAHVDNSPRHNICTPCDLDFSTAALLESHDVDVHNMCMDCGKYFRKVNDLMQHKRSHLPLEIECLGCDRLFSEFSAMMIHLESGNCESGIDRDDIDSYIRDCGYVNELYDGLMYQCPDCEADFRFASALCQHVASNACNQNPEDTFNDIESCIKCYV</sequence>
<evidence type="ECO:0000256" key="8">
    <source>
        <dbReference type="ARBA" id="ARBA00023242"/>
    </source>
</evidence>
<dbReference type="GO" id="GO:0005634">
    <property type="term" value="C:nucleus"/>
    <property type="evidence" value="ECO:0007669"/>
    <property type="project" value="UniProtKB-SubCell"/>
</dbReference>
<dbReference type="GO" id="GO:0008270">
    <property type="term" value="F:zinc ion binding"/>
    <property type="evidence" value="ECO:0007669"/>
    <property type="project" value="UniProtKB-KW"/>
</dbReference>
<dbReference type="HOGENOM" id="CLU_075838_2_0_1"/>
<evidence type="ECO:0000256" key="4">
    <source>
        <dbReference type="ARBA" id="ARBA00022771"/>
    </source>
</evidence>
<comment type="subcellular location">
    <subcellularLocation>
        <location evidence="1">Nucleus</location>
    </subcellularLocation>
</comment>
<keyword evidence="3" id="KW-0677">Repeat</keyword>
<dbReference type="SMART" id="SM00355">
    <property type="entry name" value="ZnF_C2H2"/>
    <property type="match status" value="5"/>
</dbReference>
<keyword evidence="2" id="KW-0479">Metal-binding</keyword>
<reference evidence="11 12" key="1">
    <citation type="submission" date="2015-01" db="EMBL/GenBank/DDBJ databases">
        <title>The Genome Sequence of Cladophialophora immunda CBS83496.</title>
        <authorList>
            <consortium name="The Broad Institute Genomics Platform"/>
            <person name="Cuomo C."/>
            <person name="de Hoog S."/>
            <person name="Gorbushina A."/>
            <person name="Stielow B."/>
            <person name="Teixiera M."/>
            <person name="Abouelleil A."/>
            <person name="Chapman S.B."/>
            <person name="Priest M."/>
            <person name="Young S.K."/>
            <person name="Wortman J."/>
            <person name="Nusbaum C."/>
            <person name="Birren B."/>
        </authorList>
    </citation>
    <scope>NUCLEOTIDE SEQUENCE [LARGE SCALE GENOMIC DNA]</scope>
    <source>
        <strain evidence="11 12">CBS 83496</strain>
    </source>
</reference>
<evidence type="ECO:0000256" key="5">
    <source>
        <dbReference type="ARBA" id="ARBA00022833"/>
    </source>
</evidence>
<gene>
    <name evidence="11" type="ORF">PV07_11305</name>
</gene>
<keyword evidence="12" id="KW-1185">Reference proteome</keyword>
<keyword evidence="5" id="KW-0862">Zinc</keyword>
<dbReference type="RefSeq" id="XP_016243292.1">
    <property type="nucleotide sequence ID" value="XM_016398730.1"/>
</dbReference>
<dbReference type="InterPro" id="IPR013087">
    <property type="entry name" value="Znf_C2H2_type"/>
</dbReference>
<evidence type="ECO:0000256" key="3">
    <source>
        <dbReference type="ARBA" id="ARBA00022737"/>
    </source>
</evidence>
<dbReference type="EMBL" id="KN847046">
    <property type="protein sequence ID" value="KIW23076.1"/>
    <property type="molecule type" value="Genomic_DNA"/>
</dbReference>
<dbReference type="InterPro" id="IPR050636">
    <property type="entry name" value="C2H2-ZF_domain-containing"/>
</dbReference>
<feature type="domain" description="C2H2-type" evidence="10">
    <location>
        <begin position="94"/>
        <end position="116"/>
    </location>
</feature>
<dbReference type="PROSITE" id="PS00028">
    <property type="entry name" value="ZINC_FINGER_C2H2_1"/>
    <property type="match status" value="1"/>
</dbReference>
<keyword evidence="8" id="KW-0539">Nucleus</keyword>